<gene>
    <name evidence="3" type="ORF">AB4876_11535</name>
</gene>
<evidence type="ECO:0000256" key="1">
    <source>
        <dbReference type="SAM" id="Coils"/>
    </source>
</evidence>
<keyword evidence="4" id="KW-1185">Reference proteome</keyword>
<organism evidence="3 4">
    <name type="scientific">Zhongshania guokunii</name>
    <dbReference type="NCBI Taxonomy" id="641783"/>
    <lineage>
        <taxon>Bacteria</taxon>
        <taxon>Pseudomonadati</taxon>
        <taxon>Pseudomonadota</taxon>
        <taxon>Gammaproteobacteria</taxon>
        <taxon>Cellvibrionales</taxon>
        <taxon>Spongiibacteraceae</taxon>
        <taxon>Zhongshania</taxon>
    </lineage>
</organism>
<dbReference type="Proteomes" id="UP001557485">
    <property type="component" value="Unassembled WGS sequence"/>
</dbReference>
<evidence type="ECO:0000256" key="2">
    <source>
        <dbReference type="SAM" id="MobiDB-lite"/>
    </source>
</evidence>
<reference evidence="3 4" key="1">
    <citation type="journal article" date="2011" name="Int. J. Syst. Evol. Microbiol.">
        <title>Zhongshania antarctica gen. nov., sp. nov. and Zhongshania guokunii sp. nov., gammaproteobacteria respectively isolated from coastal attached (fast) ice and surface seawater of the Antarctic.</title>
        <authorList>
            <person name="Li H.J."/>
            <person name="Zhang X.Y."/>
            <person name="Chen C.X."/>
            <person name="Zhang Y.J."/>
            <person name="Gao Z.M."/>
            <person name="Yu Y."/>
            <person name="Chen X.L."/>
            <person name="Chen B."/>
            <person name="Zhang Y.Z."/>
        </authorList>
    </citation>
    <scope>NUCLEOTIDE SEQUENCE [LARGE SCALE GENOMIC DNA]</scope>
    <source>
        <strain evidence="3 4">ZS6-22T</strain>
    </source>
</reference>
<evidence type="ECO:0008006" key="5">
    <source>
        <dbReference type="Google" id="ProtNLM"/>
    </source>
</evidence>
<feature type="region of interest" description="Disordered" evidence="2">
    <location>
        <begin position="127"/>
        <end position="186"/>
    </location>
</feature>
<protein>
    <recommendedName>
        <fullName evidence="5">Colicin import membrane protein</fullName>
    </recommendedName>
</protein>
<dbReference type="EMBL" id="JBFRYA010000009">
    <property type="protein sequence ID" value="MEX1669545.1"/>
    <property type="molecule type" value="Genomic_DNA"/>
</dbReference>
<name>A0ABV3U7T1_9GAMM</name>
<dbReference type="RefSeq" id="WP_368381811.1">
    <property type="nucleotide sequence ID" value="NZ_JBFRYA010000009.1"/>
</dbReference>
<accession>A0ABV3U7T1</accession>
<feature type="compositionally biased region" description="Basic residues" evidence="2">
    <location>
        <begin position="166"/>
        <end position="178"/>
    </location>
</feature>
<sequence>MANKKMDPVALIRKEIESLEHKLEQLRDRLMADAHKAMDKAKAQAERAREKLKAEQQKLSELQHKAKASMDAKIHKQVERAHGAVDAAKELELDAKALMIMAKEQLADLKGDYQRAKALAKAAQDAAKNFDKTSKPPAKKATAKKVAVKKAVAKKAPAKTAAPKKAAVKKAPAKKPAAKKAAAPKS</sequence>
<feature type="compositionally biased region" description="Basic residues" evidence="2">
    <location>
        <begin position="137"/>
        <end position="157"/>
    </location>
</feature>
<evidence type="ECO:0000313" key="3">
    <source>
        <dbReference type="EMBL" id="MEX1669545.1"/>
    </source>
</evidence>
<feature type="coiled-coil region" evidence="1">
    <location>
        <begin position="99"/>
        <end position="126"/>
    </location>
</feature>
<comment type="caution">
    <text evidence="3">The sequence shown here is derived from an EMBL/GenBank/DDBJ whole genome shotgun (WGS) entry which is preliminary data.</text>
</comment>
<feature type="coiled-coil region" evidence="1">
    <location>
        <begin position="9"/>
        <end position="72"/>
    </location>
</feature>
<keyword evidence="1" id="KW-0175">Coiled coil</keyword>
<proteinExistence type="predicted"/>
<evidence type="ECO:0000313" key="4">
    <source>
        <dbReference type="Proteomes" id="UP001557485"/>
    </source>
</evidence>